<dbReference type="InterPro" id="IPR014284">
    <property type="entry name" value="RNA_pol_sigma-70_dom"/>
</dbReference>
<dbReference type="PANTHER" id="PTHR30385:SF7">
    <property type="entry name" value="RNA POLYMERASE SIGMA FACTOR FLIA"/>
    <property type="match status" value="1"/>
</dbReference>
<keyword evidence="2 5" id="KW-0731">Sigma factor</keyword>
<gene>
    <name evidence="9" type="ordered locus">Taci_1306</name>
</gene>
<evidence type="ECO:0000256" key="5">
    <source>
        <dbReference type="RuleBase" id="RU362124"/>
    </source>
</evidence>
<dbReference type="eggNOG" id="COG1191">
    <property type="taxonomic scope" value="Bacteria"/>
</dbReference>
<evidence type="ECO:0000256" key="3">
    <source>
        <dbReference type="ARBA" id="ARBA00023125"/>
    </source>
</evidence>
<keyword evidence="6" id="KW-0175">Coiled coil</keyword>
<dbReference type="SUPFAM" id="SSF88659">
    <property type="entry name" value="Sigma3 and sigma4 domains of RNA polymerase sigma factors"/>
    <property type="match status" value="1"/>
</dbReference>
<feature type="coiled-coil region" evidence="6">
    <location>
        <begin position="98"/>
        <end position="125"/>
    </location>
</feature>
<dbReference type="STRING" id="525903.Taci_1306"/>
<evidence type="ECO:0000313" key="10">
    <source>
        <dbReference type="Proteomes" id="UP000002030"/>
    </source>
</evidence>
<dbReference type="GO" id="GO:0006352">
    <property type="term" value="P:DNA-templated transcription initiation"/>
    <property type="evidence" value="ECO:0007669"/>
    <property type="project" value="InterPro"/>
</dbReference>
<keyword evidence="10" id="KW-1185">Reference proteome</keyword>
<dbReference type="PROSITE" id="PS00716">
    <property type="entry name" value="SIGMA70_2"/>
    <property type="match status" value="1"/>
</dbReference>
<comment type="similarity">
    <text evidence="5">Belongs to the sigma-70 factor family.</text>
</comment>
<dbReference type="NCBIfam" id="TIGR02479">
    <property type="entry name" value="FliA_WhiG"/>
    <property type="match status" value="1"/>
</dbReference>
<keyword evidence="3 5" id="KW-0238">DNA-binding</keyword>
<dbReference type="PROSITE" id="PS00715">
    <property type="entry name" value="SIGMA70_1"/>
    <property type="match status" value="1"/>
</dbReference>
<dbReference type="RefSeq" id="WP_012870048.1">
    <property type="nucleotide sequence ID" value="NC_013522.1"/>
</dbReference>
<dbReference type="GO" id="GO:0003899">
    <property type="term" value="F:DNA-directed RNA polymerase activity"/>
    <property type="evidence" value="ECO:0007669"/>
    <property type="project" value="InterPro"/>
</dbReference>
<comment type="function">
    <text evidence="5">Sigma factors are initiation factors that promote the attachment of RNA polymerase to specific initiation sites and are then released.</text>
</comment>
<dbReference type="PIRSF" id="PIRSF000770">
    <property type="entry name" value="RNA_pol_sigma-SigE/K"/>
    <property type="match status" value="1"/>
</dbReference>
<sequence>MRSDDAILWEAYAKEPTGENRERIVKRYIPLVKYVAGRMAVTPPPGLDYDDILSFGVMGLLDAMDRFDPSRGFCFQTFAVPRIRGAILDELRRYDWISRTGRDKLQRLERAMEEAAAEGTLLDDEALMERLGMNEKSYRELLEIASRSYVVSLDEVLGLEDGEVKRDGLLEDPSPSPQEEVERREELALVRRALEELPERERLLLSLYYQEGLTLKEVGAVLGVTESRASQLHGRAIAMLRSKLL</sequence>
<dbReference type="InterPro" id="IPR012845">
    <property type="entry name" value="RNA_pol_sigma_FliA_WhiG"/>
</dbReference>
<dbReference type="Pfam" id="PF04542">
    <property type="entry name" value="Sigma70_r2"/>
    <property type="match status" value="1"/>
</dbReference>
<keyword evidence="4 5" id="KW-0804">Transcription</keyword>
<evidence type="ECO:0000256" key="6">
    <source>
        <dbReference type="SAM" id="Coils"/>
    </source>
</evidence>
<dbReference type="PRINTS" id="PR00046">
    <property type="entry name" value="SIGMA70FCT"/>
</dbReference>
<dbReference type="CDD" id="cd06171">
    <property type="entry name" value="Sigma70_r4"/>
    <property type="match status" value="1"/>
</dbReference>
<dbReference type="GO" id="GO:0003677">
    <property type="term" value="F:DNA binding"/>
    <property type="evidence" value="ECO:0007669"/>
    <property type="project" value="UniProtKB-KW"/>
</dbReference>
<dbReference type="InterPro" id="IPR013324">
    <property type="entry name" value="RNA_pol_sigma_r3/r4-like"/>
</dbReference>
<dbReference type="Gene3D" id="1.20.140.160">
    <property type="match status" value="1"/>
</dbReference>
<protein>
    <recommendedName>
        <fullName evidence="5">RNA polymerase sigma factor</fullName>
    </recommendedName>
</protein>
<dbReference type="Pfam" id="PF04545">
    <property type="entry name" value="Sigma70_r4"/>
    <property type="match status" value="1"/>
</dbReference>
<dbReference type="PANTHER" id="PTHR30385">
    <property type="entry name" value="SIGMA FACTOR F FLAGELLAR"/>
    <property type="match status" value="1"/>
</dbReference>
<dbReference type="Proteomes" id="UP000002030">
    <property type="component" value="Chromosome"/>
</dbReference>
<proteinExistence type="inferred from homology"/>
<dbReference type="OrthoDB" id="9799825at2"/>
<keyword evidence="1 5" id="KW-0805">Transcription regulation</keyword>
<organism evidence="9 10">
    <name type="scientific">Thermanaerovibrio acidaminovorans (strain ATCC 49978 / DSM 6589 / Su883)</name>
    <name type="common">Selenomonas acidaminovorans</name>
    <dbReference type="NCBI Taxonomy" id="525903"/>
    <lineage>
        <taxon>Bacteria</taxon>
        <taxon>Thermotogati</taxon>
        <taxon>Synergistota</taxon>
        <taxon>Synergistia</taxon>
        <taxon>Synergistales</taxon>
        <taxon>Synergistaceae</taxon>
        <taxon>Thermanaerovibrio</taxon>
    </lineage>
</organism>
<dbReference type="KEGG" id="tai:Taci_1306"/>
<feature type="domain" description="RNA polymerase sigma-70" evidence="8">
    <location>
        <begin position="214"/>
        <end position="240"/>
    </location>
</feature>
<dbReference type="HOGENOM" id="CLU_014793_8_1_0"/>
<evidence type="ECO:0000256" key="2">
    <source>
        <dbReference type="ARBA" id="ARBA00023082"/>
    </source>
</evidence>
<dbReference type="EMBL" id="CP001818">
    <property type="protein sequence ID" value="ACZ19537.1"/>
    <property type="molecule type" value="Genomic_DNA"/>
</dbReference>
<dbReference type="Gene3D" id="1.10.1740.10">
    <property type="match status" value="1"/>
</dbReference>
<dbReference type="EnsemblBacteria" id="ACZ19537">
    <property type="protein sequence ID" value="ACZ19537"/>
    <property type="gene ID" value="Taci_1306"/>
</dbReference>
<evidence type="ECO:0000259" key="8">
    <source>
        <dbReference type="PROSITE" id="PS00716"/>
    </source>
</evidence>
<feature type="domain" description="RNA polymerase sigma-70" evidence="7">
    <location>
        <begin position="51"/>
        <end position="64"/>
    </location>
</feature>
<dbReference type="InterPro" id="IPR007627">
    <property type="entry name" value="RNA_pol_sigma70_r2"/>
</dbReference>
<dbReference type="SUPFAM" id="SSF88946">
    <property type="entry name" value="Sigma2 domain of RNA polymerase sigma factors"/>
    <property type="match status" value="1"/>
</dbReference>
<evidence type="ECO:0000256" key="4">
    <source>
        <dbReference type="ARBA" id="ARBA00023163"/>
    </source>
</evidence>
<evidence type="ECO:0000313" key="9">
    <source>
        <dbReference type="EMBL" id="ACZ19537.1"/>
    </source>
</evidence>
<dbReference type="InterPro" id="IPR007630">
    <property type="entry name" value="RNA_pol_sigma70_r4"/>
</dbReference>
<reference evidence="9 10" key="1">
    <citation type="journal article" date="2009" name="Stand. Genomic Sci.">
        <title>Complete genome sequence of Thermanaerovibrio acidaminovorans type strain (Su883).</title>
        <authorList>
            <person name="Chovatia M."/>
            <person name="Sikorski J."/>
            <person name="Schroder M."/>
            <person name="Lapidus A."/>
            <person name="Nolan M."/>
            <person name="Tice H."/>
            <person name="Glavina Del Rio T."/>
            <person name="Copeland A."/>
            <person name="Cheng J.F."/>
            <person name="Lucas S."/>
            <person name="Chen F."/>
            <person name="Bruce D."/>
            <person name="Goodwin L."/>
            <person name="Pitluck S."/>
            <person name="Ivanova N."/>
            <person name="Mavromatis K."/>
            <person name="Ovchinnikova G."/>
            <person name="Pati A."/>
            <person name="Chen A."/>
            <person name="Palaniappan K."/>
            <person name="Land M."/>
            <person name="Hauser L."/>
            <person name="Chang Y.J."/>
            <person name="Jeffries C.D."/>
            <person name="Chain P."/>
            <person name="Saunders E."/>
            <person name="Detter J.C."/>
            <person name="Brettin T."/>
            <person name="Rohde M."/>
            <person name="Goker M."/>
            <person name="Spring S."/>
            <person name="Bristow J."/>
            <person name="Markowitz V."/>
            <person name="Hugenholtz P."/>
            <person name="Kyrpides N.C."/>
            <person name="Klenk H.P."/>
            <person name="Eisen J.A."/>
        </authorList>
    </citation>
    <scope>NUCLEOTIDE SEQUENCE [LARGE SCALE GENOMIC DNA]</scope>
    <source>
        <strain evidence="10">ATCC 49978 / DSM 6589 / Su883</strain>
    </source>
</reference>
<dbReference type="PATRIC" id="fig|525903.6.peg.1307"/>
<dbReference type="NCBIfam" id="TIGR02937">
    <property type="entry name" value="sigma70-ECF"/>
    <property type="match status" value="1"/>
</dbReference>
<dbReference type="InterPro" id="IPR013325">
    <property type="entry name" value="RNA_pol_sigma_r2"/>
</dbReference>
<accession>D1B696</accession>
<dbReference type="InterPro" id="IPR000943">
    <property type="entry name" value="RNA_pol_sigma70"/>
</dbReference>
<dbReference type="GO" id="GO:0016987">
    <property type="term" value="F:sigma factor activity"/>
    <property type="evidence" value="ECO:0007669"/>
    <property type="project" value="UniProtKB-KW"/>
</dbReference>
<evidence type="ECO:0000256" key="1">
    <source>
        <dbReference type="ARBA" id="ARBA00023015"/>
    </source>
</evidence>
<dbReference type="NCBIfam" id="NF005413">
    <property type="entry name" value="PRK06986.1"/>
    <property type="match status" value="1"/>
</dbReference>
<name>D1B696_THEAS</name>
<evidence type="ECO:0000259" key="7">
    <source>
        <dbReference type="PROSITE" id="PS00715"/>
    </source>
</evidence>
<dbReference type="AlphaFoldDB" id="D1B696"/>